<name>A0A0W0WBB4_9GAMM</name>
<accession>A0A0W0WBB4</accession>
<evidence type="ECO:0000313" key="2">
    <source>
        <dbReference type="Proteomes" id="UP000054908"/>
    </source>
</evidence>
<organism evidence="1 2">
    <name type="scientific">Legionella maceachernii</name>
    <dbReference type="NCBI Taxonomy" id="466"/>
    <lineage>
        <taxon>Bacteria</taxon>
        <taxon>Pseudomonadati</taxon>
        <taxon>Pseudomonadota</taxon>
        <taxon>Gammaproteobacteria</taxon>
        <taxon>Legionellales</taxon>
        <taxon>Legionellaceae</taxon>
        <taxon>Legionella</taxon>
    </lineage>
</organism>
<dbReference type="AlphaFoldDB" id="A0A0W0WBB4"/>
<reference evidence="1 2" key="1">
    <citation type="submission" date="2015-11" db="EMBL/GenBank/DDBJ databases">
        <title>Genomic analysis of 38 Legionella species identifies large and diverse effector repertoires.</title>
        <authorList>
            <person name="Burstein D."/>
            <person name="Amaro F."/>
            <person name="Zusman T."/>
            <person name="Lifshitz Z."/>
            <person name="Cohen O."/>
            <person name="Gilbert J.A."/>
            <person name="Pupko T."/>
            <person name="Shuman H.A."/>
            <person name="Segal G."/>
        </authorList>
    </citation>
    <scope>NUCLEOTIDE SEQUENCE [LARGE SCALE GENOMIC DNA]</scope>
    <source>
        <strain evidence="1 2">PX-1-G2-E2</strain>
    </source>
</reference>
<keyword evidence="2" id="KW-1185">Reference proteome</keyword>
<dbReference type="RefSeq" id="WP_058451644.1">
    <property type="nucleotide sequence ID" value="NZ_CAAAIB010000015.1"/>
</dbReference>
<gene>
    <name evidence="1" type="ORF">Lmac_0833</name>
</gene>
<protein>
    <submittedName>
        <fullName evidence="1">Uncharacterized protein</fullName>
    </submittedName>
</protein>
<comment type="caution">
    <text evidence="1">The sequence shown here is derived from an EMBL/GenBank/DDBJ whole genome shotgun (WGS) entry which is preliminary data.</text>
</comment>
<dbReference type="PATRIC" id="fig|466.6.peg.890"/>
<evidence type="ECO:0000313" key="1">
    <source>
        <dbReference type="EMBL" id="KTD29658.1"/>
    </source>
</evidence>
<proteinExistence type="predicted"/>
<dbReference type="EMBL" id="LNYL01000022">
    <property type="protein sequence ID" value="KTD29658.1"/>
    <property type="molecule type" value="Genomic_DNA"/>
</dbReference>
<dbReference type="STRING" id="466.Lmac_0833"/>
<dbReference type="Proteomes" id="UP000054908">
    <property type="component" value="Unassembled WGS sequence"/>
</dbReference>
<sequence>MTLDELNGRKAELENSIAQTTNQVFILHGAKNEIDYQIQLQKEKIAKEDADNLANSEQPPVQ</sequence>